<comment type="caution">
    <text evidence="2">The sequence shown here is derived from an EMBL/GenBank/DDBJ whole genome shotgun (WGS) entry which is preliminary data.</text>
</comment>
<dbReference type="InterPro" id="IPR002347">
    <property type="entry name" value="SDR_fam"/>
</dbReference>
<dbReference type="SMART" id="SM00822">
    <property type="entry name" value="PKS_KR"/>
    <property type="match status" value="1"/>
</dbReference>
<protein>
    <submittedName>
        <fullName evidence="2">SDR family oxidoreductase</fullName>
    </submittedName>
</protein>
<sequence length="307" mass="32610">MTAKLLKDKVILVTGAGRGVGREIALCAARAGAKVVVNDLGASLTGEGRDASPAQEVVDLVRAEGGEGVVNGDSVATAEGAQGVVDAAISNFGRIDGAIHSAGILRDVIFHRMTPEDFEAVLRVHLFGAFNVSHACAPHFRAQESGAFVHMTSTSGLIGSFGQANYAAAKMGIVGLSRAISLDMAKFKVRSNCIAPHAFSRMIEAIPGKSPEEQAREMEKRRTRTRADQIAPLAAFLCSDAAAGITGQIFGARGNEVYLYNQPRPIRTMHRDDGWTVESLAERLPNAWASAFTPAERTKDVIGWDPI</sequence>
<dbReference type="PRINTS" id="PR00080">
    <property type="entry name" value="SDRFAMILY"/>
</dbReference>
<reference evidence="2 3" key="1">
    <citation type="submission" date="2024-09" db="EMBL/GenBank/DDBJ databases">
        <authorList>
            <person name="Sun Q."/>
            <person name="Mori K."/>
        </authorList>
    </citation>
    <scope>NUCLEOTIDE SEQUENCE [LARGE SCALE GENOMIC DNA]</scope>
    <source>
        <strain evidence="2 3">TBRC 4938</strain>
    </source>
</reference>
<dbReference type="InterPro" id="IPR020904">
    <property type="entry name" value="Sc_DH/Rdtase_CS"/>
</dbReference>
<evidence type="ECO:0000259" key="1">
    <source>
        <dbReference type="SMART" id="SM00822"/>
    </source>
</evidence>
<proteinExistence type="predicted"/>
<evidence type="ECO:0000313" key="2">
    <source>
        <dbReference type="EMBL" id="MFB9947953.1"/>
    </source>
</evidence>
<keyword evidence="3" id="KW-1185">Reference proteome</keyword>
<dbReference type="InterPro" id="IPR036291">
    <property type="entry name" value="NAD(P)-bd_dom_sf"/>
</dbReference>
<dbReference type="PROSITE" id="PS00061">
    <property type="entry name" value="ADH_SHORT"/>
    <property type="match status" value="1"/>
</dbReference>
<dbReference type="PANTHER" id="PTHR45024">
    <property type="entry name" value="DEHYDROGENASES, SHORT CHAIN"/>
    <property type="match status" value="1"/>
</dbReference>
<dbReference type="InterPro" id="IPR051687">
    <property type="entry name" value="Peroxisomal_Beta-Oxidation"/>
</dbReference>
<accession>A0ABV6AE27</accession>
<dbReference type="PRINTS" id="PR00081">
    <property type="entry name" value="GDHRDH"/>
</dbReference>
<gene>
    <name evidence="2" type="ORF">ACFFP0_03785</name>
</gene>
<dbReference type="SUPFAM" id="SSF51735">
    <property type="entry name" value="NAD(P)-binding Rossmann-fold domains"/>
    <property type="match status" value="1"/>
</dbReference>
<evidence type="ECO:0000313" key="3">
    <source>
        <dbReference type="Proteomes" id="UP001589692"/>
    </source>
</evidence>
<organism evidence="2 3">
    <name type="scientific">Rhizobium puerariae</name>
    <dbReference type="NCBI Taxonomy" id="1585791"/>
    <lineage>
        <taxon>Bacteria</taxon>
        <taxon>Pseudomonadati</taxon>
        <taxon>Pseudomonadota</taxon>
        <taxon>Alphaproteobacteria</taxon>
        <taxon>Hyphomicrobiales</taxon>
        <taxon>Rhizobiaceae</taxon>
        <taxon>Rhizobium/Agrobacterium group</taxon>
        <taxon>Rhizobium</taxon>
    </lineage>
</organism>
<dbReference type="EMBL" id="JBHMAA010000006">
    <property type="protein sequence ID" value="MFB9947953.1"/>
    <property type="molecule type" value="Genomic_DNA"/>
</dbReference>
<dbReference type="InterPro" id="IPR057326">
    <property type="entry name" value="KR_dom"/>
</dbReference>
<dbReference type="RefSeq" id="WP_377256447.1">
    <property type="nucleotide sequence ID" value="NZ_JBHMAA010000006.1"/>
</dbReference>
<dbReference type="PANTHER" id="PTHR45024:SF3">
    <property type="entry name" value="BLL2957 PROTEIN"/>
    <property type="match status" value="1"/>
</dbReference>
<dbReference type="Pfam" id="PF13561">
    <property type="entry name" value="adh_short_C2"/>
    <property type="match status" value="1"/>
</dbReference>
<feature type="domain" description="Ketoreductase" evidence="1">
    <location>
        <begin position="9"/>
        <end position="187"/>
    </location>
</feature>
<dbReference type="Gene3D" id="3.40.50.720">
    <property type="entry name" value="NAD(P)-binding Rossmann-like Domain"/>
    <property type="match status" value="1"/>
</dbReference>
<dbReference type="Proteomes" id="UP001589692">
    <property type="component" value="Unassembled WGS sequence"/>
</dbReference>
<name>A0ABV6AE27_9HYPH</name>